<name>A0ABU3K4Q0_9BACT</name>
<accession>A0ABU3K4Q0</accession>
<dbReference type="SUPFAM" id="SSF55021">
    <property type="entry name" value="ACT-like"/>
    <property type="match status" value="2"/>
</dbReference>
<gene>
    <name evidence="2" type="ORF">PPG34_03415</name>
</gene>
<reference evidence="2 3" key="1">
    <citation type="journal article" date="2023" name="ISME J.">
        <title>Cultivation and genomic characterization of novel and ubiquitous marine nitrite-oxidizing bacteria from the Nitrospirales.</title>
        <authorList>
            <person name="Mueller A.J."/>
            <person name="Daebeler A."/>
            <person name="Herbold C.W."/>
            <person name="Kirkegaard R.H."/>
            <person name="Daims H."/>
        </authorList>
    </citation>
    <scope>NUCLEOTIDE SEQUENCE [LARGE SCALE GENOMIC DNA]</scope>
    <source>
        <strain evidence="2 3">EB</strain>
    </source>
</reference>
<proteinExistence type="predicted"/>
<evidence type="ECO:0000313" key="3">
    <source>
        <dbReference type="Proteomes" id="UP001250932"/>
    </source>
</evidence>
<keyword evidence="3" id="KW-1185">Reference proteome</keyword>
<dbReference type="Gene3D" id="3.30.70.260">
    <property type="match status" value="2"/>
</dbReference>
<comment type="caution">
    <text evidence="2">The sequence shown here is derived from an EMBL/GenBank/DDBJ whole genome shotgun (WGS) entry which is preliminary data.</text>
</comment>
<protein>
    <recommendedName>
        <fullName evidence="1">ACT domain-containing protein</fullName>
    </recommendedName>
</protein>
<dbReference type="PIRSF" id="PIRSF028103">
    <property type="entry name" value="GcvR"/>
    <property type="match status" value="1"/>
</dbReference>
<feature type="domain" description="ACT" evidence="1">
    <location>
        <begin position="93"/>
        <end position="174"/>
    </location>
</feature>
<dbReference type="InterPro" id="IPR045865">
    <property type="entry name" value="ACT-like_dom_sf"/>
</dbReference>
<dbReference type="InterPro" id="IPR016867">
    <property type="entry name" value="GcvR"/>
</dbReference>
<sequence length="176" mass="19061">MARALVLTVIGKDKLGLVEALADLVTQHDGSWDESRMARLAGHFAGVVQIHLPEDRAEGLLGSLPTLADRGLAVNVVDSDWALAVVDHRETLRLELIGQDRPGIVREISRALAALGVSVQELRTVVESAPMSGERLFRAEAELVPPARVEFDQIRAALEQLANDMMIDITLKTGKG</sequence>
<dbReference type="EMBL" id="JAQOUE010000001">
    <property type="protein sequence ID" value="MDT7041382.1"/>
    <property type="molecule type" value="Genomic_DNA"/>
</dbReference>
<evidence type="ECO:0000313" key="2">
    <source>
        <dbReference type="EMBL" id="MDT7041382.1"/>
    </source>
</evidence>
<dbReference type="PROSITE" id="PS51671">
    <property type="entry name" value="ACT"/>
    <property type="match status" value="1"/>
</dbReference>
<dbReference type="PANTHER" id="PTHR34875">
    <property type="entry name" value="UPF0237 PROTEIN MJ1558"/>
    <property type="match status" value="1"/>
</dbReference>
<organism evidence="2 3">
    <name type="scientific">Candidatus Nitronereus thalassa</name>
    <dbReference type="NCBI Taxonomy" id="3020898"/>
    <lineage>
        <taxon>Bacteria</taxon>
        <taxon>Pseudomonadati</taxon>
        <taxon>Nitrospirota</taxon>
        <taxon>Nitrospiria</taxon>
        <taxon>Nitrospirales</taxon>
        <taxon>Nitrospiraceae</taxon>
        <taxon>Candidatus Nitronereus</taxon>
    </lineage>
</organism>
<dbReference type="RefSeq" id="WP_313831736.1">
    <property type="nucleotide sequence ID" value="NZ_JAQOUE010000001.1"/>
</dbReference>
<dbReference type="InterPro" id="IPR050990">
    <property type="entry name" value="UPF0237/GcvR_regulator"/>
</dbReference>
<dbReference type="InterPro" id="IPR002912">
    <property type="entry name" value="ACT_dom"/>
</dbReference>
<dbReference type="Pfam" id="PF13740">
    <property type="entry name" value="ACT_6"/>
    <property type="match status" value="1"/>
</dbReference>
<dbReference type="Proteomes" id="UP001250932">
    <property type="component" value="Unassembled WGS sequence"/>
</dbReference>
<dbReference type="CDD" id="cd04869">
    <property type="entry name" value="ACT_GcvR_2"/>
    <property type="match status" value="1"/>
</dbReference>
<dbReference type="PANTHER" id="PTHR34875:SF6">
    <property type="entry name" value="UPF0237 PROTEIN MJ1558"/>
    <property type="match status" value="1"/>
</dbReference>
<evidence type="ECO:0000259" key="1">
    <source>
        <dbReference type="PROSITE" id="PS51671"/>
    </source>
</evidence>